<proteinExistence type="predicted"/>
<accession>A0ACB8QLZ3</accession>
<dbReference type="EMBL" id="MU273536">
    <property type="protein sequence ID" value="KAI0032774.1"/>
    <property type="molecule type" value="Genomic_DNA"/>
</dbReference>
<keyword evidence="2" id="KW-1185">Reference proteome</keyword>
<gene>
    <name evidence="1" type="ORF">K488DRAFT_12881</name>
</gene>
<reference evidence="1" key="2">
    <citation type="journal article" date="2022" name="New Phytol.">
        <title>Evolutionary transition to the ectomycorrhizal habit in the genomes of a hyperdiverse lineage of mushroom-forming fungi.</title>
        <authorList>
            <person name="Looney B."/>
            <person name="Miyauchi S."/>
            <person name="Morin E."/>
            <person name="Drula E."/>
            <person name="Courty P.E."/>
            <person name="Kohler A."/>
            <person name="Kuo A."/>
            <person name="LaButti K."/>
            <person name="Pangilinan J."/>
            <person name="Lipzen A."/>
            <person name="Riley R."/>
            <person name="Andreopoulos W."/>
            <person name="He G."/>
            <person name="Johnson J."/>
            <person name="Nolan M."/>
            <person name="Tritt A."/>
            <person name="Barry K.W."/>
            <person name="Grigoriev I.V."/>
            <person name="Nagy L.G."/>
            <person name="Hibbett D."/>
            <person name="Henrissat B."/>
            <person name="Matheny P.B."/>
            <person name="Labbe J."/>
            <person name="Martin F.M."/>
        </authorList>
    </citation>
    <scope>NUCLEOTIDE SEQUENCE</scope>
    <source>
        <strain evidence="1">EC-137</strain>
    </source>
</reference>
<dbReference type="Proteomes" id="UP000814128">
    <property type="component" value="Unassembled WGS sequence"/>
</dbReference>
<feature type="non-terminal residue" evidence="1">
    <location>
        <position position="1"/>
    </location>
</feature>
<evidence type="ECO:0000313" key="1">
    <source>
        <dbReference type="EMBL" id="KAI0032774.1"/>
    </source>
</evidence>
<organism evidence="1 2">
    <name type="scientific">Vararia minispora EC-137</name>
    <dbReference type="NCBI Taxonomy" id="1314806"/>
    <lineage>
        <taxon>Eukaryota</taxon>
        <taxon>Fungi</taxon>
        <taxon>Dikarya</taxon>
        <taxon>Basidiomycota</taxon>
        <taxon>Agaricomycotina</taxon>
        <taxon>Agaricomycetes</taxon>
        <taxon>Russulales</taxon>
        <taxon>Lachnocladiaceae</taxon>
        <taxon>Vararia</taxon>
    </lineage>
</organism>
<name>A0ACB8QLZ3_9AGAM</name>
<reference evidence="1" key="1">
    <citation type="submission" date="2021-02" db="EMBL/GenBank/DDBJ databases">
        <authorList>
            <consortium name="DOE Joint Genome Institute"/>
            <person name="Ahrendt S."/>
            <person name="Looney B.P."/>
            <person name="Miyauchi S."/>
            <person name="Morin E."/>
            <person name="Drula E."/>
            <person name="Courty P.E."/>
            <person name="Chicoki N."/>
            <person name="Fauchery L."/>
            <person name="Kohler A."/>
            <person name="Kuo A."/>
            <person name="Labutti K."/>
            <person name="Pangilinan J."/>
            <person name="Lipzen A."/>
            <person name="Riley R."/>
            <person name="Andreopoulos W."/>
            <person name="He G."/>
            <person name="Johnson J."/>
            <person name="Barry K.W."/>
            <person name="Grigoriev I.V."/>
            <person name="Nagy L."/>
            <person name="Hibbett D."/>
            <person name="Henrissat B."/>
            <person name="Matheny P.B."/>
            <person name="Labbe J."/>
            <person name="Martin F."/>
        </authorList>
    </citation>
    <scope>NUCLEOTIDE SEQUENCE</scope>
    <source>
        <strain evidence="1">EC-137</strain>
    </source>
</reference>
<comment type="caution">
    <text evidence="1">The sequence shown here is derived from an EMBL/GenBank/DDBJ whole genome shotgun (WGS) entry which is preliminary data.</text>
</comment>
<evidence type="ECO:0000313" key="2">
    <source>
        <dbReference type="Proteomes" id="UP000814128"/>
    </source>
</evidence>
<feature type="non-terminal residue" evidence="1">
    <location>
        <position position="111"/>
    </location>
</feature>
<protein>
    <submittedName>
        <fullName evidence="1">Uncharacterized protein</fullName>
    </submittedName>
</protein>
<sequence>GATLENPFASVPGMISAFYPQRRLPYHYMGPLVWDKWDAVGATSHPKPGSALARMSKGMPVLVSEHDELVPPTIGRQIAQTSGARLSTVRCALHETAWMKKRWQDEMARYI</sequence>